<keyword evidence="5 6" id="KW-0472">Membrane</keyword>
<feature type="transmembrane region" description="Helical" evidence="6">
    <location>
        <begin position="408"/>
        <end position="429"/>
    </location>
</feature>
<dbReference type="AlphaFoldDB" id="A0A9X2KIM8"/>
<evidence type="ECO:0000256" key="3">
    <source>
        <dbReference type="ARBA" id="ARBA00022692"/>
    </source>
</evidence>
<evidence type="ECO:0000313" key="7">
    <source>
        <dbReference type="EMBL" id="MCP3427057.1"/>
    </source>
</evidence>
<feature type="transmembrane region" description="Helical" evidence="6">
    <location>
        <begin position="306"/>
        <end position="332"/>
    </location>
</feature>
<feature type="transmembrane region" description="Helical" evidence="6">
    <location>
        <begin position="120"/>
        <end position="144"/>
    </location>
</feature>
<proteinExistence type="inferred from homology"/>
<dbReference type="Proteomes" id="UP001139502">
    <property type="component" value="Unassembled WGS sequence"/>
</dbReference>
<keyword evidence="4 6" id="KW-1133">Transmembrane helix</keyword>
<feature type="transmembrane region" description="Helical" evidence="6">
    <location>
        <begin position="219"/>
        <end position="246"/>
    </location>
</feature>
<evidence type="ECO:0000256" key="4">
    <source>
        <dbReference type="ARBA" id="ARBA00022989"/>
    </source>
</evidence>
<evidence type="ECO:0000256" key="2">
    <source>
        <dbReference type="ARBA" id="ARBA00010199"/>
    </source>
</evidence>
<dbReference type="GO" id="GO:0015297">
    <property type="term" value="F:antiporter activity"/>
    <property type="evidence" value="ECO:0007669"/>
    <property type="project" value="InterPro"/>
</dbReference>
<dbReference type="InterPro" id="IPR002528">
    <property type="entry name" value="MATE_fam"/>
</dbReference>
<feature type="transmembrane region" description="Helical" evidence="6">
    <location>
        <begin position="37"/>
        <end position="59"/>
    </location>
</feature>
<accession>A0A9X2KIM8</accession>
<feature type="transmembrane region" description="Helical" evidence="6">
    <location>
        <begin position="374"/>
        <end position="396"/>
    </location>
</feature>
<feature type="transmembrane region" description="Helical" evidence="6">
    <location>
        <begin position="176"/>
        <end position="198"/>
    </location>
</feature>
<comment type="caution">
    <text evidence="7">The sequence shown here is derived from an EMBL/GenBank/DDBJ whole genome shotgun (WGS) entry which is preliminary data.</text>
</comment>
<dbReference type="EMBL" id="JANAFB010000049">
    <property type="protein sequence ID" value="MCP3427057.1"/>
    <property type="molecule type" value="Genomic_DNA"/>
</dbReference>
<organism evidence="7 8">
    <name type="scientific">Rothia santali</name>
    <dbReference type="NCBI Taxonomy" id="2949643"/>
    <lineage>
        <taxon>Bacteria</taxon>
        <taxon>Bacillati</taxon>
        <taxon>Actinomycetota</taxon>
        <taxon>Actinomycetes</taxon>
        <taxon>Micrococcales</taxon>
        <taxon>Micrococcaceae</taxon>
        <taxon>Rothia</taxon>
    </lineage>
</organism>
<comment type="subcellular location">
    <subcellularLocation>
        <location evidence="1">Membrane</location>
        <topology evidence="1">Multi-pass membrane protein</topology>
    </subcellularLocation>
</comment>
<feature type="transmembrane region" description="Helical" evidence="6">
    <location>
        <begin position="151"/>
        <end position="170"/>
    </location>
</feature>
<evidence type="ECO:0000256" key="6">
    <source>
        <dbReference type="SAM" id="Phobius"/>
    </source>
</evidence>
<protein>
    <submittedName>
        <fullName evidence="7">MATE family efflux transporter</fullName>
    </submittedName>
</protein>
<dbReference type="GO" id="GO:0042910">
    <property type="term" value="F:xenobiotic transmembrane transporter activity"/>
    <property type="evidence" value="ECO:0007669"/>
    <property type="project" value="InterPro"/>
</dbReference>
<dbReference type="GO" id="GO:0005886">
    <property type="term" value="C:plasma membrane"/>
    <property type="evidence" value="ECO:0007669"/>
    <property type="project" value="TreeGrafter"/>
</dbReference>
<evidence type="ECO:0000313" key="8">
    <source>
        <dbReference type="Proteomes" id="UP001139502"/>
    </source>
</evidence>
<reference evidence="7" key="1">
    <citation type="submission" date="2022-06" db="EMBL/GenBank/DDBJ databases">
        <title>Rothia sp. isolated from sandalwood seedling.</title>
        <authorList>
            <person name="Tuikhar N."/>
            <person name="Kirdat K."/>
            <person name="Thorat V."/>
            <person name="Swetha P."/>
            <person name="Padma S."/>
            <person name="Sundararaj R."/>
            <person name="Yadav A."/>
        </authorList>
    </citation>
    <scope>NUCLEOTIDE SEQUENCE</scope>
    <source>
        <strain evidence="7">AR01</strain>
    </source>
</reference>
<feature type="transmembrane region" description="Helical" evidence="6">
    <location>
        <begin position="258"/>
        <end position="281"/>
    </location>
</feature>
<dbReference type="NCBIfam" id="TIGR00797">
    <property type="entry name" value="matE"/>
    <property type="match status" value="1"/>
</dbReference>
<gene>
    <name evidence="7" type="ORF">NBM05_13815</name>
</gene>
<evidence type="ECO:0000256" key="5">
    <source>
        <dbReference type="ARBA" id="ARBA00023136"/>
    </source>
</evidence>
<keyword evidence="8" id="KW-1185">Reference proteome</keyword>
<feature type="transmembrane region" description="Helical" evidence="6">
    <location>
        <begin position="80"/>
        <end position="100"/>
    </location>
</feature>
<dbReference type="PANTHER" id="PTHR42893">
    <property type="entry name" value="PROTEIN DETOXIFICATION 44, CHLOROPLASTIC-RELATED"/>
    <property type="match status" value="1"/>
</dbReference>
<evidence type="ECO:0000256" key="1">
    <source>
        <dbReference type="ARBA" id="ARBA00004141"/>
    </source>
</evidence>
<dbReference type="PANTHER" id="PTHR42893:SF46">
    <property type="entry name" value="PROTEIN DETOXIFICATION 44, CHLOROPLASTIC"/>
    <property type="match status" value="1"/>
</dbReference>
<dbReference type="InterPro" id="IPR044644">
    <property type="entry name" value="DinF-like"/>
</dbReference>
<feature type="transmembrane region" description="Helical" evidence="6">
    <location>
        <begin position="338"/>
        <end position="362"/>
    </location>
</feature>
<keyword evidence="3 6" id="KW-0812">Transmembrane</keyword>
<dbReference type="Pfam" id="PF01554">
    <property type="entry name" value="MatE"/>
    <property type="match status" value="2"/>
</dbReference>
<name>A0A9X2KIM8_9MICC</name>
<sequence length="439" mass="46142">MLALAVPAFGALIAEPLFILADSAIVGHLGTPQLAGLSVAATVVQTVIGLMVFLSYSTTPAVARFFGARNLPAAYEKGRDGLWVGLGLGVVIAVALWALAEPLLRGLGARGEALGYGVEYLRWSMPGLPGMLLVLAAVGILRGLQDTRTPLYVAGAGAVVNVGLNYLLVFPLGLGVAGSALGTSLVQWGMAAVYLLLVARGCREHGVGLFATTPARLGAILRVGSWLMLRTLSMRVALLVTVFVVTSQGSTNLAAYQIVMAFFSFLAFALDALAIAAQALLGKEMGARDMRAEEGRRHVRRLMGRLVRWSLGFGVVTGLLCPLVGFGLGWVFTADPQVQHLFAIALLVVAVGQPLASYVFILDGVLIGAQDVRYLAVASFIALVGYLPMLVGVYLMSGGAGDVDPAGFVWLWVAYAVGYMGLRGVTLGLRARTDVWIRG</sequence>
<comment type="similarity">
    <text evidence="2">Belongs to the multi antimicrobial extrusion (MATE) (TC 2.A.66.1) family.</text>
</comment>